<reference evidence="6 7" key="1">
    <citation type="submission" date="2020-01" db="EMBL/GenBank/DDBJ databases">
        <title>Paenibacillus soybeanensis sp. nov. isolated from the nodules of soybean (Glycine max(L.) Merr).</title>
        <authorList>
            <person name="Wang H."/>
        </authorList>
    </citation>
    <scope>NUCLEOTIDE SEQUENCE [LARGE SCALE GENOMIC DNA]</scope>
    <source>
        <strain evidence="6 7">T1</strain>
    </source>
</reference>
<dbReference type="InterPro" id="IPR005119">
    <property type="entry name" value="LysR_subst-bd"/>
</dbReference>
<dbReference type="InterPro" id="IPR000847">
    <property type="entry name" value="LysR_HTH_N"/>
</dbReference>
<dbReference type="SUPFAM" id="SSF53850">
    <property type="entry name" value="Periplasmic binding protein-like II"/>
    <property type="match status" value="1"/>
</dbReference>
<proteinExistence type="inferred from homology"/>
<dbReference type="PROSITE" id="PS50931">
    <property type="entry name" value="HTH_LYSR"/>
    <property type="match status" value="1"/>
</dbReference>
<dbReference type="Proteomes" id="UP000665561">
    <property type="component" value="Unassembled WGS sequence"/>
</dbReference>
<dbReference type="Gene3D" id="3.40.190.290">
    <property type="match status" value="1"/>
</dbReference>
<keyword evidence="2" id="KW-0805">Transcription regulation</keyword>
<evidence type="ECO:0000313" key="7">
    <source>
        <dbReference type="Proteomes" id="UP000665561"/>
    </source>
</evidence>
<dbReference type="InterPro" id="IPR050950">
    <property type="entry name" value="HTH-type_LysR_regulators"/>
</dbReference>
<dbReference type="SUPFAM" id="SSF46785">
    <property type="entry name" value="Winged helix' DNA-binding domain"/>
    <property type="match status" value="1"/>
</dbReference>
<evidence type="ECO:0000256" key="2">
    <source>
        <dbReference type="ARBA" id="ARBA00023015"/>
    </source>
</evidence>
<feature type="domain" description="HTH lysR-type" evidence="5">
    <location>
        <begin position="1"/>
        <end position="56"/>
    </location>
</feature>
<name>A0ABW9XK77_9BACL</name>
<dbReference type="Pfam" id="PF00126">
    <property type="entry name" value="HTH_1"/>
    <property type="match status" value="1"/>
</dbReference>
<protein>
    <submittedName>
        <fullName evidence="6">LysR family transcriptional regulator</fullName>
    </submittedName>
</protein>
<sequence length="285" mass="31696">MEWLEAFLQAAETKSLTKASERLHISQPALSKQIRNLETDLGAPLLLRSSRGVTLTPAGRMLLDSSKTITNEISALRREIASLQDEVKTDFAVGSWPSVATLFLPNRLAGNQQAQSVEINIRVYYSFHELLKNVEYGTLDAALFDDRGVKHSFYASPLFTEEFLLFVNVDHALFGGKKGVSFEEIKNEAFLMLPGGCDARELVEDEFSARGEKLKLVTEVELGQSIMELIQANEGISILPAMFVHQMKDPVKAIPILNFGLTRQISIIAREEAVSRQLAGFIINQ</sequence>
<organism evidence="6 7">
    <name type="scientific">Paenibacillus glycinis</name>
    <dbReference type="NCBI Taxonomy" id="2697035"/>
    <lineage>
        <taxon>Bacteria</taxon>
        <taxon>Bacillati</taxon>
        <taxon>Bacillota</taxon>
        <taxon>Bacilli</taxon>
        <taxon>Bacillales</taxon>
        <taxon>Paenibacillaceae</taxon>
        <taxon>Paenibacillus</taxon>
    </lineage>
</organism>
<keyword evidence="7" id="KW-1185">Reference proteome</keyword>
<evidence type="ECO:0000256" key="4">
    <source>
        <dbReference type="ARBA" id="ARBA00023163"/>
    </source>
</evidence>
<comment type="similarity">
    <text evidence="1">Belongs to the LysR transcriptional regulatory family.</text>
</comment>
<keyword evidence="3" id="KW-0238">DNA-binding</keyword>
<dbReference type="RefSeq" id="WP_161741348.1">
    <property type="nucleotide sequence ID" value="NZ_JAAAMV010000001.1"/>
</dbReference>
<dbReference type="Gene3D" id="1.10.10.10">
    <property type="entry name" value="Winged helix-like DNA-binding domain superfamily/Winged helix DNA-binding domain"/>
    <property type="match status" value="1"/>
</dbReference>
<evidence type="ECO:0000256" key="1">
    <source>
        <dbReference type="ARBA" id="ARBA00009437"/>
    </source>
</evidence>
<keyword evidence="4" id="KW-0804">Transcription</keyword>
<dbReference type="InterPro" id="IPR036390">
    <property type="entry name" value="WH_DNA-bd_sf"/>
</dbReference>
<dbReference type="EMBL" id="JAAAMV010000001">
    <property type="protein sequence ID" value="NBD23003.1"/>
    <property type="molecule type" value="Genomic_DNA"/>
</dbReference>
<accession>A0ABW9XK77</accession>
<dbReference type="PANTHER" id="PTHR30419">
    <property type="entry name" value="HTH-TYPE TRANSCRIPTIONAL REGULATOR YBHD"/>
    <property type="match status" value="1"/>
</dbReference>
<dbReference type="CDD" id="cd05466">
    <property type="entry name" value="PBP2_LTTR_substrate"/>
    <property type="match status" value="1"/>
</dbReference>
<evidence type="ECO:0000259" key="5">
    <source>
        <dbReference type="PROSITE" id="PS50931"/>
    </source>
</evidence>
<comment type="caution">
    <text evidence="6">The sequence shown here is derived from an EMBL/GenBank/DDBJ whole genome shotgun (WGS) entry which is preliminary data.</text>
</comment>
<evidence type="ECO:0000256" key="3">
    <source>
        <dbReference type="ARBA" id="ARBA00023125"/>
    </source>
</evidence>
<gene>
    <name evidence="6" type="ORF">GT019_03855</name>
</gene>
<dbReference type="InterPro" id="IPR036388">
    <property type="entry name" value="WH-like_DNA-bd_sf"/>
</dbReference>
<dbReference type="PRINTS" id="PR00039">
    <property type="entry name" value="HTHLYSR"/>
</dbReference>
<evidence type="ECO:0000313" key="6">
    <source>
        <dbReference type="EMBL" id="NBD23003.1"/>
    </source>
</evidence>
<dbReference type="Pfam" id="PF03466">
    <property type="entry name" value="LysR_substrate"/>
    <property type="match status" value="1"/>
</dbReference>